<evidence type="ECO:0000313" key="1">
    <source>
        <dbReference type="EMBL" id="QNO43795.1"/>
    </source>
</evidence>
<reference evidence="2" key="1">
    <citation type="submission" date="2020-06" db="EMBL/GenBank/DDBJ databases">
        <title>Unique genomic features of the anaerobic methanotrophic archaea.</title>
        <authorList>
            <person name="Chadwick G.L."/>
            <person name="Skennerton C.T."/>
            <person name="Laso-Perez R."/>
            <person name="Leu A.O."/>
            <person name="Speth D.R."/>
            <person name="Yu H."/>
            <person name="Morgan-Lang C."/>
            <person name="Hatzenpichler R."/>
            <person name="Goudeau D."/>
            <person name="Malmstrom R."/>
            <person name="Brazelton W.J."/>
            <person name="Woyke T."/>
            <person name="Hallam S.J."/>
            <person name="Tyson G.W."/>
            <person name="Wegener G."/>
            <person name="Boetius A."/>
            <person name="Orphan V."/>
        </authorList>
    </citation>
    <scope>NUCLEOTIDE SEQUENCE</scope>
</reference>
<accession>A0A7G9YRG9</accession>
<dbReference type="EMBL" id="MT631442">
    <property type="protein sequence ID" value="QNO50603.1"/>
    <property type="molecule type" value="Genomic_DNA"/>
</dbReference>
<proteinExistence type="predicted"/>
<evidence type="ECO:0000313" key="2">
    <source>
        <dbReference type="EMBL" id="QNO50603.1"/>
    </source>
</evidence>
<name>A0A7G9YRG9_9EURY</name>
<sequence>MTQKTTTTATSAIHGWQFIEGQFIKRLQSRDKDEILDIPTLLMNERVDFERLVEMAIGNGVSSEILALIDIANCMERKDEFEVVLTEHGSANTATAVLEDAIFPYSEFRTHIKRSFLEDIEKRWNVRIAFTFDDFYKIYRDYHLLPVHGAELKRYFGDELEI</sequence>
<dbReference type="AlphaFoldDB" id="A0A7G9YRG9"/>
<organism evidence="2">
    <name type="scientific">Candidatus Methanogaster sp. ANME-2c ERB4</name>
    <dbReference type="NCBI Taxonomy" id="2759911"/>
    <lineage>
        <taxon>Archaea</taxon>
        <taxon>Methanobacteriati</taxon>
        <taxon>Methanobacteriota</taxon>
        <taxon>Stenosarchaea group</taxon>
        <taxon>Methanomicrobia</taxon>
        <taxon>Methanosarcinales</taxon>
        <taxon>ANME-2 cluster</taxon>
        <taxon>Candidatus Methanogasteraceae</taxon>
        <taxon>Candidatus Methanogaster</taxon>
    </lineage>
</organism>
<dbReference type="EMBL" id="MT630864">
    <property type="protein sequence ID" value="QNO43795.1"/>
    <property type="molecule type" value="Genomic_DNA"/>
</dbReference>
<protein>
    <submittedName>
        <fullName evidence="2">Uncharacterized protein</fullName>
    </submittedName>
</protein>
<gene>
    <name evidence="1" type="ORF">BPLLOOKG_00021</name>
    <name evidence="2" type="ORF">EGELPFMD_00023</name>
</gene>